<dbReference type="OrthoDB" id="7698488at2759"/>
<name>A0A7M7PKW9_STRPU</name>
<reference evidence="2" key="1">
    <citation type="submission" date="2015-02" db="EMBL/GenBank/DDBJ databases">
        <title>Genome sequencing for Strongylocentrotus purpuratus.</title>
        <authorList>
            <person name="Murali S."/>
            <person name="Liu Y."/>
            <person name="Vee V."/>
            <person name="English A."/>
            <person name="Wang M."/>
            <person name="Skinner E."/>
            <person name="Han Y."/>
            <person name="Muzny D.M."/>
            <person name="Worley K.C."/>
            <person name="Gibbs R.A."/>
        </authorList>
    </citation>
    <scope>NUCLEOTIDE SEQUENCE</scope>
</reference>
<sequence>MHSRSALYRHRMRVPCMHARLAGETRLPSASRSRVNNQEQEKSSMDQLLIGWGLRGMQDIFKENGIDLEAAALLSDEMIEVLIPKLGARLKFKNHWSQYETTHMPSYLQQIDPTTRPQPFIIELFSLSKLRPLQTFTVIDKECIPHKSLIDAVDVCYKAHFIIDCAYQSNVEGTWLFFQKMIYEQDDKRIRDTPALSSFRAYLFSKKT</sequence>
<dbReference type="RefSeq" id="XP_030852743.1">
    <property type="nucleotide sequence ID" value="XM_030996883.1"/>
</dbReference>
<evidence type="ECO:0008006" key="3">
    <source>
        <dbReference type="Google" id="ProtNLM"/>
    </source>
</evidence>
<dbReference type="InParanoid" id="A0A7M7PKW9"/>
<dbReference type="Gene3D" id="1.10.150.50">
    <property type="entry name" value="Transcription Factor, Ets-1"/>
    <property type="match status" value="1"/>
</dbReference>
<proteinExistence type="predicted"/>
<keyword evidence="2" id="KW-1185">Reference proteome</keyword>
<evidence type="ECO:0000313" key="1">
    <source>
        <dbReference type="EnsemblMetazoa" id="XP_030852743"/>
    </source>
</evidence>
<dbReference type="InterPro" id="IPR013761">
    <property type="entry name" value="SAM/pointed_sf"/>
</dbReference>
<accession>A0A7M7PKW9</accession>
<dbReference type="EnsemblMetazoa" id="XM_030996883">
    <property type="protein sequence ID" value="XP_030852743"/>
    <property type="gene ID" value="LOC115928869"/>
</dbReference>
<protein>
    <recommendedName>
        <fullName evidence="3">SAM domain-containing protein</fullName>
    </recommendedName>
</protein>
<organism evidence="1 2">
    <name type="scientific">Strongylocentrotus purpuratus</name>
    <name type="common">Purple sea urchin</name>
    <dbReference type="NCBI Taxonomy" id="7668"/>
    <lineage>
        <taxon>Eukaryota</taxon>
        <taxon>Metazoa</taxon>
        <taxon>Echinodermata</taxon>
        <taxon>Eleutherozoa</taxon>
        <taxon>Echinozoa</taxon>
        <taxon>Echinoidea</taxon>
        <taxon>Euechinoidea</taxon>
        <taxon>Echinacea</taxon>
        <taxon>Camarodonta</taxon>
        <taxon>Echinidea</taxon>
        <taxon>Strongylocentrotidae</taxon>
        <taxon>Strongylocentrotus</taxon>
    </lineage>
</organism>
<dbReference type="Proteomes" id="UP000007110">
    <property type="component" value="Unassembled WGS sequence"/>
</dbReference>
<dbReference type="CDD" id="cd09487">
    <property type="entry name" value="SAM_superfamily"/>
    <property type="match status" value="1"/>
</dbReference>
<evidence type="ECO:0000313" key="2">
    <source>
        <dbReference type="Proteomes" id="UP000007110"/>
    </source>
</evidence>
<dbReference type="KEGG" id="spu:115928869"/>
<dbReference type="GeneID" id="115928869"/>
<dbReference type="AlphaFoldDB" id="A0A7M7PKW9"/>
<reference evidence="1" key="2">
    <citation type="submission" date="2021-01" db="UniProtKB">
        <authorList>
            <consortium name="EnsemblMetazoa"/>
        </authorList>
    </citation>
    <scope>IDENTIFICATION</scope>
</reference>